<name>A0ABN4K8N8_9DEIO</name>
<protein>
    <recommendedName>
        <fullName evidence="4">GNAT family N-acetyltransferase</fullName>
    </recommendedName>
</protein>
<feature type="region of interest" description="Disordered" evidence="1">
    <location>
        <begin position="40"/>
        <end position="67"/>
    </location>
</feature>
<keyword evidence="3" id="KW-1185">Reference proteome</keyword>
<dbReference type="EMBL" id="CP013910">
    <property type="protein sequence ID" value="ALW89426.1"/>
    <property type="molecule type" value="Genomic_DNA"/>
</dbReference>
<dbReference type="Proteomes" id="UP000060071">
    <property type="component" value="Chromosome"/>
</dbReference>
<accession>A0ABN4K8N8</accession>
<proteinExistence type="predicted"/>
<evidence type="ECO:0008006" key="4">
    <source>
        <dbReference type="Google" id="ProtNLM"/>
    </source>
</evidence>
<dbReference type="RefSeq" id="WP_062158736.1">
    <property type="nucleotide sequence ID" value="NZ_CP013910.1"/>
</dbReference>
<evidence type="ECO:0000313" key="2">
    <source>
        <dbReference type="EMBL" id="ALW89426.1"/>
    </source>
</evidence>
<evidence type="ECO:0000256" key="1">
    <source>
        <dbReference type="SAM" id="MobiDB-lite"/>
    </source>
</evidence>
<evidence type="ECO:0000313" key="3">
    <source>
        <dbReference type="Proteomes" id="UP000060071"/>
    </source>
</evidence>
<reference evidence="2 3" key="1">
    <citation type="submission" date="2015-12" db="EMBL/GenBank/DDBJ databases">
        <authorList>
            <person name="Kim M.K."/>
            <person name="Srinivasan S."/>
            <person name="Lee J.-J."/>
            <person name="Kim K."/>
        </authorList>
    </citation>
    <scope>NUCLEOTIDE SEQUENCE [LARGE SCALE GENOMIC DNA]</scope>
    <source>
        <strain evidence="2 3">BM2</strain>
    </source>
</reference>
<organism evidence="2 3">
    <name type="scientific">Deinococcus actinosclerus</name>
    <dbReference type="NCBI Taxonomy" id="1768108"/>
    <lineage>
        <taxon>Bacteria</taxon>
        <taxon>Thermotogati</taxon>
        <taxon>Deinococcota</taxon>
        <taxon>Deinococci</taxon>
        <taxon>Deinococcales</taxon>
        <taxon>Deinococcaceae</taxon>
        <taxon>Deinococcus</taxon>
    </lineage>
</organism>
<sequence length="67" mass="7136">MGSPGVHPALRHTTLRHALLRATGDAARERGARRLVMQAWGDTPAETQADAGLGLDAETVTPIHLSR</sequence>
<gene>
    <name evidence="2" type="ORF">AUC44_11400</name>
</gene>